<sequence>MFIPFPLSRLSSLPLCPSLPPSFSVSLFYCIPPIICVSYIFLPLPPALQVILLSQFPLRSASSSSPPSSSPLCPSLPPSFSVSLFYCIPPIISVSFIILRDMDSVTWLAITTARCGTSNTHYAPPPSSLSPTHSLLSPRLSFLTPPLSLYHFFPCLSIFEKVRHIRYSLSTPFLSLSHPISRLSSPLLPYSSTFSLSFLLLPLYFREGHSPFPIPSSFFPLLLSPLFFFPFLIFFSFFSNYSSASPLFPVRFFFSALLFPLVFSTFFLLSRFLSTLSPPFFYLIPLLSSPSLFSLPFSSLLSTILFPVLPSVPYTSSSPILLIPSLPFPFNISLFSHSPLLSSLPPYPSPSYPPHTPLPSYILPSSTCLSHSPVLSLPPPHFSLLPSSTILPTHSPPNPLPTSSLSSPPSLLLSPPILPLTPS</sequence>
<keyword evidence="3" id="KW-1185">Reference proteome</keyword>
<name>A0A3R7T1P5_PENVA</name>
<reference evidence="2 3" key="2">
    <citation type="submission" date="2019-01" db="EMBL/GenBank/DDBJ databases">
        <title>The decoding of complex shrimp genome reveals the adaptation for benthos swimmer, frequently molting mechanism and breeding impact on genome.</title>
        <authorList>
            <person name="Sun Y."/>
            <person name="Gao Y."/>
            <person name="Yu Y."/>
        </authorList>
    </citation>
    <scope>NUCLEOTIDE SEQUENCE [LARGE SCALE GENOMIC DNA]</scope>
    <source>
        <tissue evidence="2">Muscle</tissue>
    </source>
</reference>
<dbReference type="Proteomes" id="UP000283509">
    <property type="component" value="Unassembled WGS sequence"/>
</dbReference>
<proteinExistence type="predicted"/>
<keyword evidence="1" id="KW-0812">Transmembrane</keyword>
<feature type="transmembrane region" description="Helical" evidence="1">
    <location>
        <begin position="217"/>
        <end position="238"/>
    </location>
</feature>
<feature type="transmembrane region" description="Helical" evidence="1">
    <location>
        <begin position="250"/>
        <end position="273"/>
    </location>
</feature>
<keyword evidence="1" id="KW-0472">Membrane</keyword>
<evidence type="ECO:0000256" key="1">
    <source>
        <dbReference type="SAM" id="Phobius"/>
    </source>
</evidence>
<comment type="caution">
    <text evidence="2">The sequence shown here is derived from an EMBL/GenBank/DDBJ whole genome shotgun (WGS) entry which is preliminary data.</text>
</comment>
<keyword evidence="1" id="KW-1133">Transmembrane helix</keyword>
<dbReference type="EMBL" id="QCYY01000172">
    <property type="protein sequence ID" value="ROT85837.1"/>
    <property type="molecule type" value="Genomic_DNA"/>
</dbReference>
<dbReference type="AlphaFoldDB" id="A0A3R7T1P5"/>
<evidence type="ECO:0000313" key="3">
    <source>
        <dbReference type="Proteomes" id="UP000283509"/>
    </source>
</evidence>
<reference evidence="2 3" key="1">
    <citation type="submission" date="2018-04" db="EMBL/GenBank/DDBJ databases">
        <authorList>
            <person name="Zhang X."/>
            <person name="Yuan J."/>
            <person name="Li F."/>
            <person name="Xiang J."/>
        </authorList>
    </citation>
    <scope>NUCLEOTIDE SEQUENCE [LARGE SCALE GENOMIC DNA]</scope>
    <source>
        <tissue evidence="2">Muscle</tissue>
    </source>
</reference>
<evidence type="ECO:0000313" key="2">
    <source>
        <dbReference type="EMBL" id="ROT85837.1"/>
    </source>
</evidence>
<organism evidence="2 3">
    <name type="scientific">Penaeus vannamei</name>
    <name type="common">Whiteleg shrimp</name>
    <name type="synonym">Litopenaeus vannamei</name>
    <dbReference type="NCBI Taxonomy" id="6689"/>
    <lineage>
        <taxon>Eukaryota</taxon>
        <taxon>Metazoa</taxon>
        <taxon>Ecdysozoa</taxon>
        <taxon>Arthropoda</taxon>
        <taxon>Crustacea</taxon>
        <taxon>Multicrustacea</taxon>
        <taxon>Malacostraca</taxon>
        <taxon>Eumalacostraca</taxon>
        <taxon>Eucarida</taxon>
        <taxon>Decapoda</taxon>
        <taxon>Dendrobranchiata</taxon>
        <taxon>Penaeoidea</taxon>
        <taxon>Penaeidae</taxon>
        <taxon>Penaeus</taxon>
    </lineage>
</organism>
<protein>
    <submittedName>
        <fullName evidence="2">Uncharacterized protein</fullName>
    </submittedName>
</protein>
<gene>
    <name evidence="2" type="ORF">C7M84_005551</name>
</gene>
<accession>A0A3R7T1P5</accession>